<dbReference type="EC" id="3.1.2.-" evidence="4"/>
<dbReference type="InterPro" id="IPR039298">
    <property type="entry name" value="ACOT13"/>
</dbReference>
<gene>
    <name evidence="4" type="ORF">HAV00_19470</name>
</gene>
<feature type="domain" description="Thioesterase" evidence="3">
    <location>
        <begin position="55"/>
        <end position="131"/>
    </location>
</feature>
<dbReference type="Pfam" id="PF03061">
    <property type="entry name" value="4HBT"/>
    <property type="match status" value="1"/>
</dbReference>
<organism evidence="4 5">
    <name type="scientific">Bradyrhizobium symbiodeficiens</name>
    <dbReference type="NCBI Taxonomy" id="1404367"/>
    <lineage>
        <taxon>Bacteria</taxon>
        <taxon>Pseudomonadati</taxon>
        <taxon>Pseudomonadota</taxon>
        <taxon>Alphaproteobacteria</taxon>
        <taxon>Hyphomicrobiales</taxon>
        <taxon>Nitrobacteraceae</taxon>
        <taxon>Bradyrhizobium</taxon>
    </lineage>
</organism>
<evidence type="ECO:0000313" key="4">
    <source>
        <dbReference type="EMBL" id="QIP08310.1"/>
    </source>
</evidence>
<dbReference type="PANTHER" id="PTHR21660">
    <property type="entry name" value="THIOESTERASE SUPERFAMILY MEMBER-RELATED"/>
    <property type="match status" value="1"/>
</dbReference>
<evidence type="ECO:0000256" key="2">
    <source>
        <dbReference type="ARBA" id="ARBA00022801"/>
    </source>
</evidence>
<dbReference type="InterPro" id="IPR006683">
    <property type="entry name" value="Thioestr_dom"/>
</dbReference>
<reference evidence="4 5" key="1">
    <citation type="journal article" date="2020" name="Int. J. Syst. Evol. Microbiol.">
        <title>Description and complete genome sequences of Bradyrhizobium symbiodeficiens sp. nov., a non-symbiotic bacterium associated with legumes native to Canada.</title>
        <authorList>
            <person name="Bromfield E.S.P."/>
            <person name="Cloutier S."/>
            <person name="Nguyen H.D.T."/>
        </authorList>
    </citation>
    <scope>NUCLEOTIDE SEQUENCE [LARGE SCALE GENOMIC DNA]</scope>
    <source>
        <strain evidence="4 5">101S1MB</strain>
    </source>
</reference>
<dbReference type="EMBL" id="CP050066">
    <property type="protein sequence ID" value="QIP08310.1"/>
    <property type="molecule type" value="Genomic_DNA"/>
</dbReference>
<name>A0A6G9A786_9BRAD</name>
<comment type="similarity">
    <text evidence="1">Belongs to the thioesterase PaaI family.</text>
</comment>
<dbReference type="AlphaFoldDB" id="A0A6G9A786"/>
<dbReference type="CDD" id="cd03443">
    <property type="entry name" value="PaaI_thioesterase"/>
    <property type="match status" value="1"/>
</dbReference>
<dbReference type="PANTHER" id="PTHR21660:SF1">
    <property type="entry name" value="ACYL-COENZYME A THIOESTERASE 13"/>
    <property type="match status" value="1"/>
</dbReference>
<proteinExistence type="inferred from homology"/>
<evidence type="ECO:0000313" key="5">
    <source>
        <dbReference type="Proteomes" id="UP000500895"/>
    </source>
</evidence>
<evidence type="ECO:0000256" key="1">
    <source>
        <dbReference type="ARBA" id="ARBA00008324"/>
    </source>
</evidence>
<keyword evidence="2 4" id="KW-0378">Hydrolase</keyword>
<dbReference type="GO" id="GO:0047617">
    <property type="term" value="F:fatty acyl-CoA hydrolase activity"/>
    <property type="evidence" value="ECO:0007669"/>
    <property type="project" value="InterPro"/>
</dbReference>
<dbReference type="SUPFAM" id="SSF54637">
    <property type="entry name" value="Thioesterase/thiol ester dehydrase-isomerase"/>
    <property type="match status" value="1"/>
</dbReference>
<dbReference type="InterPro" id="IPR003736">
    <property type="entry name" value="PAAI_dom"/>
</dbReference>
<evidence type="ECO:0000259" key="3">
    <source>
        <dbReference type="Pfam" id="PF03061"/>
    </source>
</evidence>
<dbReference type="Proteomes" id="UP000500895">
    <property type="component" value="Chromosome"/>
</dbReference>
<dbReference type="InterPro" id="IPR029069">
    <property type="entry name" value="HotDog_dom_sf"/>
</dbReference>
<protein>
    <submittedName>
        <fullName evidence="4">PaaI family thioesterase</fullName>
        <ecNumber evidence="4">3.1.2.-</ecNumber>
    </submittedName>
</protein>
<dbReference type="NCBIfam" id="TIGR00369">
    <property type="entry name" value="unchar_dom_1"/>
    <property type="match status" value="1"/>
</dbReference>
<accession>A0A6G9A786</accession>
<sequence>MSYEDLIKQTEARRPAAWELLGVGAVSYDQTRDRVVIEWHAEPRHCHSTEGHPRGGIVQGGIVTGWLDAAMATASLLRGEYLITVASLEIKVAFLLPAHPGLYRAYGKVVRQGRSVGFLEAELRDSNDVLIATASSTAALRPKNPAGTSLA</sequence>
<dbReference type="Gene3D" id="3.10.129.10">
    <property type="entry name" value="Hotdog Thioesterase"/>
    <property type="match status" value="1"/>
</dbReference>
<dbReference type="RefSeq" id="WP_166468479.1">
    <property type="nucleotide sequence ID" value="NZ_CP050066.2"/>
</dbReference>